<comment type="caution">
    <text evidence="1">The sequence shown here is derived from an EMBL/GenBank/DDBJ whole genome shotgun (WGS) entry which is preliminary data.</text>
</comment>
<dbReference type="EMBL" id="JALAOH010000014">
    <property type="protein sequence ID" value="MCY8316437.1"/>
    <property type="molecule type" value="Genomic_DNA"/>
</dbReference>
<proteinExistence type="predicted"/>
<sequence>MYETIRVGDWVIKADMEETRKQHFIPEGFPKPIVQLDCITLLPWTMKEPYE</sequence>
<dbReference type="AlphaFoldDB" id="A0AAP3CHC7"/>
<evidence type="ECO:0000313" key="2">
    <source>
        <dbReference type="Proteomes" id="UP001067121"/>
    </source>
</evidence>
<dbReference type="Proteomes" id="UP001067121">
    <property type="component" value="Unassembled WGS sequence"/>
</dbReference>
<accession>A0AAP3CHC7</accession>
<gene>
    <name evidence="1" type="ORF">MOC71_06730</name>
</gene>
<evidence type="ECO:0000313" key="1">
    <source>
        <dbReference type="EMBL" id="MCY8316437.1"/>
    </source>
</evidence>
<organism evidence="1 2">
    <name type="scientific">Bacillus vallismortis</name>
    <dbReference type="NCBI Taxonomy" id="72361"/>
    <lineage>
        <taxon>Bacteria</taxon>
        <taxon>Bacillati</taxon>
        <taxon>Bacillota</taxon>
        <taxon>Bacilli</taxon>
        <taxon>Bacillales</taxon>
        <taxon>Bacillaceae</taxon>
        <taxon>Bacillus</taxon>
    </lineage>
</organism>
<protein>
    <submittedName>
        <fullName evidence="1">Uncharacterized protein</fullName>
    </submittedName>
</protein>
<dbReference type="RefSeq" id="WP_268542997.1">
    <property type="nucleotide sequence ID" value="NZ_JALAOH010000014.1"/>
</dbReference>
<reference evidence="1" key="1">
    <citation type="submission" date="2022-02" db="EMBL/GenBank/DDBJ databases">
        <title>Crop Bioprotection Bacillus Genome Sequencing.</title>
        <authorList>
            <person name="Dunlap C."/>
        </authorList>
    </citation>
    <scope>NUCLEOTIDE SEQUENCE</scope>
    <source>
        <strain evidence="1">98-1</strain>
    </source>
</reference>
<name>A0AAP3CHC7_BACVA</name>